<dbReference type="SUPFAM" id="SSF54292">
    <property type="entry name" value="2Fe-2S ferredoxin-like"/>
    <property type="match status" value="1"/>
</dbReference>
<dbReference type="InterPro" id="IPR052353">
    <property type="entry name" value="Benzoxazolinone_Detox_Enz"/>
</dbReference>
<protein>
    <submittedName>
        <fullName evidence="3">2Fe-2S iron-sulfur cluster binding domain-containing protein</fullName>
    </submittedName>
</protein>
<feature type="domain" description="2Fe-2S ferredoxin-type" evidence="2">
    <location>
        <begin position="157"/>
        <end position="243"/>
    </location>
</feature>
<dbReference type="Gene3D" id="3.10.20.30">
    <property type="match status" value="1"/>
</dbReference>
<dbReference type="RefSeq" id="WP_171589105.1">
    <property type="nucleotide sequence ID" value="NZ_JABGBO010000008.1"/>
</dbReference>
<evidence type="ECO:0000256" key="1">
    <source>
        <dbReference type="SAM" id="MobiDB-lite"/>
    </source>
</evidence>
<gene>
    <name evidence="3" type="ORF">HKX40_08265</name>
</gene>
<feature type="region of interest" description="Disordered" evidence="1">
    <location>
        <begin position="77"/>
        <end position="130"/>
    </location>
</feature>
<organism evidence="3 4">
    <name type="scientific">Pelistega europaea</name>
    <dbReference type="NCBI Taxonomy" id="106147"/>
    <lineage>
        <taxon>Bacteria</taxon>
        <taxon>Pseudomonadati</taxon>
        <taxon>Pseudomonadota</taxon>
        <taxon>Betaproteobacteria</taxon>
        <taxon>Burkholderiales</taxon>
        <taxon>Alcaligenaceae</taxon>
        <taxon>Pelistega</taxon>
    </lineage>
</organism>
<evidence type="ECO:0000313" key="3">
    <source>
        <dbReference type="EMBL" id="NOL50127.1"/>
    </source>
</evidence>
<evidence type="ECO:0000259" key="2">
    <source>
        <dbReference type="PROSITE" id="PS51085"/>
    </source>
</evidence>
<dbReference type="CDD" id="cd00207">
    <property type="entry name" value="fer2"/>
    <property type="match status" value="1"/>
</dbReference>
<dbReference type="PANTHER" id="PTHR30212:SF2">
    <property type="entry name" value="PROTEIN YIIM"/>
    <property type="match status" value="1"/>
</dbReference>
<dbReference type="Pfam" id="PF00111">
    <property type="entry name" value="Fer2"/>
    <property type="match status" value="1"/>
</dbReference>
<dbReference type="InterPro" id="IPR012675">
    <property type="entry name" value="Beta-grasp_dom_sf"/>
</dbReference>
<dbReference type="InterPro" id="IPR001041">
    <property type="entry name" value="2Fe-2S_ferredoxin-type"/>
</dbReference>
<sequence length="243" mass="26558">MSERQLRWLAARVESVGSEQQLSLFLPSFVRFTPLPEHPVIHIKTPAGIACPYAIVSIDDKAQRIVVAALPQNKEVTSVTDGKACDSQTMLSSTTQGNAVSDVSTGNRPLVSDTSTGSRPSPRDVSDTTSQTWFQEGDILEVTAPFSQPQAHEDIDFYVTLARKGITLAIPKGVSISDVMREHHLHVNTSCEYGVCGTCYTTVLSGEIIHEDTYLMDDEKNQQDCMMICVSRGKPGTTIILDL</sequence>
<reference evidence="3 4" key="1">
    <citation type="submission" date="2020-05" db="EMBL/GenBank/DDBJ databases">
        <authorList>
            <person name="Niu N."/>
        </authorList>
    </citation>
    <scope>NUCLEOTIDE SEQUENCE [LARGE SCALE GENOMIC DNA]</scope>
    <source>
        <strain evidence="3 4">LMG10982</strain>
    </source>
</reference>
<dbReference type="PANTHER" id="PTHR30212">
    <property type="entry name" value="PROTEIN YIIM"/>
    <property type="match status" value="1"/>
</dbReference>
<proteinExistence type="predicted"/>
<dbReference type="PROSITE" id="PS51085">
    <property type="entry name" value="2FE2S_FER_2"/>
    <property type="match status" value="1"/>
</dbReference>
<accession>A0A7Y4P4I9</accession>
<dbReference type="EMBL" id="JABGBO010000008">
    <property type="protein sequence ID" value="NOL50127.1"/>
    <property type="molecule type" value="Genomic_DNA"/>
</dbReference>
<feature type="compositionally biased region" description="Polar residues" evidence="1">
    <location>
        <begin position="77"/>
        <end position="119"/>
    </location>
</feature>
<dbReference type="AlphaFoldDB" id="A0A7Y4P4I9"/>
<dbReference type="PROSITE" id="PS00197">
    <property type="entry name" value="2FE2S_FER_1"/>
    <property type="match status" value="1"/>
</dbReference>
<dbReference type="GO" id="GO:0051537">
    <property type="term" value="F:2 iron, 2 sulfur cluster binding"/>
    <property type="evidence" value="ECO:0007669"/>
    <property type="project" value="InterPro"/>
</dbReference>
<keyword evidence="4" id="KW-1185">Reference proteome</keyword>
<dbReference type="Proteomes" id="UP000541421">
    <property type="component" value="Unassembled WGS sequence"/>
</dbReference>
<name>A0A7Y4P4I9_9BURK</name>
<comment type="caution">
    <text evidence="3">The sequence shown here is derived from an EMBL/GenBank/DDBJ whole genome shotgun (WGS) entry which is preliminary data.</text>
</comment>
<dbReference type="InterPro" id="IPR036010">
    <property type="entry name" value="2Fe-2S_ferredoxin-like_sf"/>
</dbReference>
<evidence type="ECO:0000313" key="4">
    <source>
        <dbReference type="Proteomes" id="UP000541421"/>
    </source>
</evidence>
<dbReference type="InterPro" id="IPR006058">
    <property type="entry name" value="2Fe2S_fd_BS"/>
</dbReference>